<dbReference type="InterPro" id="IPR014718">
    <property type="entry name" value="GH-type_carb-bd"/>
</dbReference>
<name>A0A2W7II92_9PROT</name>
<dbReference type="EMBL" id="QKYU01000009">
    <property type="protein sequence ID" value="PZW46530.1"/>
    <property type="molecule type" value="Genomic_DNA"/>
</dbReference>
<dbReference type="GO" id="GO:0016853">
    <property type="term" value="F:isomerase activity"/>
    <property type="evidence" value="ECO:0007669"/>
    <property type="project" value="InterPro"/>
</dbReference>
<dbReference type="AlphaFoldDB" id="A0A2W7II92"/>
<reference evidence="2 3" key="1">
    <citation type="submission" date="2018-06" db="EMBL/GenBank/DDBJ databases">
        <title>Genomic Encyclopedia of Archaeal and Bacterial Type Strains, Phase II (KMG-II): from individual species to whole genera.</title>
        <authorList>
            <person name="Goeker M."/>
        </authorList>
    </citation>
    <scope>NUCLEOTIDE SEQUENCE [LARGE SCALE GENOMIC DNA]</scope>
    <source>
        <strain evidence="2 3">DSM 24525</strain>
    </source>
</reference>
<accession>A0A2W7II92</accession>
<dbReference type="RefSeq" id="WP_111397940.1">
    <property type="nucleotide sequence ID" value="NZ_QKYU01000009.1"/>
</dbReference>
<organism evidence="2 3">
    <name type="scientific">Humitalea rosea</name>
    <dbReference type="NCBI Taxonomy" id="990373"/>
    <lineage>
        <taxon>Bacteria</taxon>
        <taxon>Pseudomonadati</taxon>
        <taxon>Pseudomonadota</taxon>
        <taxon>Alphaproteobacteria</taxon>
        <taxon>Acetobacterales</taxon>
        <taxon>Roseomonadaceae</taxon>
        <taxon>Humitalea</taxon>
    </lineage>
</organism>
<evidence type="ECO:0000313" key="2">
    <source>
        <dbReference type="EMBL" id="PZW46530.1"/>
    </source>
</evidence>
<protein>
    <submittedName>
        <fullName evidence="2">Aldose 1-epimerase</fullName>
    </submittedName>
</protein>
<dbReference type="GO" id="GO:0030246">
    <property type="term" value="F:carbohydrate binding"/>
    <property type="evidence" value="ECO:0007669"/>
    <property type="project" value="InterPro"/>
</dbReference>
<dbReference type="InterPro" id="IPR008183">
    <property type="entry name" value="Aldose_1/G6P_1-epimerase"/>
</dbReference>
<feature type="region of interest" description="Disordered" evidence="1">
    <location>
        <begin position="168"/>
        <end position="191"/>
    </location>
</feature>
<proteinExistence type="predicted"/>
<evidence type="ECO:0000313" key="3">
    <source>
        <dbReference type="Proteomes" id="UP000249688"/>
    </source>
</evidence>
<dbReference type="InterPro" id="IPR011013">
    <property type="entry name" value="Gal_mutarotase_sf_dom"/>
</dbReference>
<sequence length="277" mass="29756">MSLSLIAGGWTARLLPEYGAAFAALTCDGRDVLKPVPEGAEPLAARAGAFWMAPWTNRLDAGHLGTLHTYPLNRADEGVALHGTLRDLPWRVEHATPDGARLVAEDPTLPLACRARLDVALSEAGLTLRLALTNLGATRLPFGMGWHPWFVRPQGTTLGFQATHRFQRNDRGLPTGNEPATGMDGGEDELEGEDTHWAGWGGLARMDLGGLRLTLAATGAWARNLQVFAAPYQRTLCVEPVSHVPDVVNRRQFAALGDMCWLAPGESMAGSIIIGRG</sequence>
<dbReference type="Proteomes" id="UP000249688">
    <property type="component" value="Unassembled WGS sequence"/>
</dbReference>
<evidence type="ECO:0000256" key="1">
    <source>
        <dbReference type="SAM" id="MobiDB-lite"/>
    </source>
</evidence>
<keyword evidence="3" id="KW-1185">Reference proteome</keyword>
<dbReference type="SUPFAM" id="SSF74650">
    <property type="entry name" value="Galactose mutarotase-like"/>
    <property type="match status" value="1"/>
</dbReference>
<dbReference type="GO" id="GO:0005975">
    <property type="term" value="P:carbohydrate metabolic process"/>
    <property type="evidence" value="ECO:0007669"/>
    <property type="project" value="InterPro"/>
</dbReference>
<dbReference type="OrthoDB" id="9796517at2"/>
<dbReference type="Gene3D" id="2.70.98.10">
    <property type="match status" value="1"/>
</dbReference>
<dbReference type="Pfam" id="PF01263">
    <property type="entry name" value="Aldose_epim"/>
    <property type="match status" value="1"/>
</dbReference>
<comment type="caution">
    <text evidence="2">The sequence shown here is derived from an EMBL/GenBank/DDBJ whole genome shotgun (WGS) entry which is preliminary data.</text>
</comment>
<gene>
    <name evidence="2" type="ORF">C8P66_10927</name>
</gene>